<comment type="subcellular location">
    <subcellularLocation>
        <location evidence="1">Membrane</location>
        <topology evidence="1">Multi-pass membrane protein</topology>
    </subcellularLocation>
</comment>
<protein>
    <submittedName>
        <fullName evidence="11">Putative solute carrier</fullName>
    </submittedName>
</protein>
<dbReference type="PANTHER" id="PTHR16228">
    <property type="entry name" value="DIVALENT CATION TRANSPORTER SOLUTE CARRIER FAMILY 41"/>
    <property type="match status" value="1"/>
</dbReference>
<feature type="transmembrane region" description="Helical" evidence="9">
    <location>
        <begin position="246"/>
        <end position="271"/>
    </location>
</feature>
<keyword evidence="8 9" id="KW-0472">Membrane</keyword>
<reference evidence="11" key="1">
    <citation type="journal article" date="2017" name="Ticks Tick Borne Dis.">
        <title>An insight into the sialome of Hyalomma excavatum.</title>
        <authorList>
            <person name="Ribeiro J.M."/>
            <person name="Slovak M."/>
            <person name="Francischetti I.M."/>
        </authorList>
    </citation>
    <scope>NUCLEOTIDE SEQUENCE</scope>
    <source>
        <strain evidence="11">Samish</strain>
        <tissue evidence="11">Salivary glands</tissue>
    </source>
</reference>
<dbReference type="PANTHER" id="PTHR16228:SF7">
    <property type="entry name" value="SLC41A_MGTE INTEGRAL MEMBRANE DOMAIN-CONTAINING PROTEIN"/>
    <property type="match status" value="1"/>
</dbReference>
<dbReference type="InterPro" id="IPR036739">
    <property type="entry name" value="SLC41_membr_dom_sf"/>
</dbReference>
<organism evidence="11">
    <name type="scientific">Hyalomma excavatum</name>
    <dbReference type="NCBI Taxonomy" id="257692"/>
    <lineage>
        <taxon>Eukaryota</taxon>
        <taxon>Metazoa</taxon>
        <taxon>Ecdysozoa</taxon>
        <taxon>Arthropoda</taxon>
        <taxon>Chelicerata</taxon>
        <taxon>Arachnida</taxon>
        <taxon>Acari</taxon>
        <taxon>Parasitiformes</taxon>
        <taxon>Ixodida</taxon>
        <taxon>Ixodoidea</taxon>
        <taxon>Ixodidae</taxon>
        <taxon>Hyalomminae</taxon>
        <taxon>Hyalomma</taxon>
    </lineage>
</organism>
<evidence type="ECO:0000256" key="2">
    <source>
        <dbReference type="ARBA" id="ARBA00009749"/>
    </source>
</evidence>
<feature type="domain" description="SLC41A/MgtE integral membrane" evidence="10">
    <location>
        <begin position="381"/>
        <end position="524"/>
    </location>
</feature>
<name>A0A131XLW5_9ACAR</name>
<feature type="transmembrane region" description="Helical" evidence="9">
    <location>
        <begin position="291"/>
        <end position="309"/>
    </location>
</feature>
<evidence type="ECO:0000313" key="11">
    <source>
        <dbReference type="EMBL" id="JAP67150.1"/>
    </source>
</evidence>
<feature type="transmembrane region" description="Helical" evidence="9">
    <location>
        <begin position="316"/>
        <end position="336"/>
    </location>
</feature>
<keyword evidence="7" id="KW-0406">Ion transport</keyword>
<feature type="transmembrane region" description="Helical" evidence="9">
    <location>
        <begin position="439"/>
        <end position="459"/>
    </location>
</feature>
<evidence type="ECO:0000256" key="6">
    <source>
        <dbReference type="ARBA" id="ARBA00022989"/>
    </source>
</evidence>
<feature type="transmembrane region" description="Helical" evidence="9">
    <location>
        <begin position="465"/>
        <end position="488"/>
    </location>
</feature>
<evidence type="ECO:0000256" key="5">
    <source>
        <dbReference type="ARBA" id="ARBA00022842"/>
    </source>
</evidence>
<comment type="similarity">
    <text evidence="2">Belongs to the SLC41A transporter family.</text>
</comment>
<evidence type="ECO:0000259" key="10">
    <source>
        <dbReference type="Pfam" id="PF01769"/>
    </source>
</evidence>
<keyword evidence="4 9" id="KW-0812">Transmembrane</keyword>
<dbReference type="InterPro" id="IPR045349">
    <property type="entry name" value="SLC41A1-3"/>
</dbReference>
<dbReference type="GO" id="GO:0005886">
    <property type="term" value="C:plasma membrane"/>
    <property type="evidence" value="ECO:0007669"/>
    <property type="project" value="TreeGrafter"/>
</dbReference>
<evidence type="ECO:0000256" key="9">
    <source>
        <dbReference type="SAM" id="Phobius"/>
    </source>
</evidence>
<evidence type="ECO:0000256" key="1">
    <source>
        <dbReference type="ARBA" id="ARBA00004141"/>
    </source>
</evidence>
<feature type="domain" description="SLC41A/MgtE integral membrane" evidence="10">
    <location>
        <begin position="170"/>
        <end position="303"/>
    </location>
</feature>
<accession>A0A131XLW5</accession>
<dbReference type="InterPro" id="IPR006667">
    <property type="entry name" value="SLC41_membr_dom"/>
</dbReference>
<evidence type="ECO:0000256" key="7">
    <source>
        <dbReference type="ARBA" id="ARBA00023065"/>
    </source>
</evidence>
<proteinExistence type="evidence at transcript level"/>
<keyword evidence="6 9" id="KW-1133">Transmembrane helix</keyword>
<dbReference type="SUPFAM" id="SSF161093">
    <property type="entry name" value="MgtE membrane domain-like"/>
    <property type="match status" value="2"/>
</dbReference>
<dbReference type="FunFam" id="1.10.357.20:FF:000001">
    <property type="entry name" value="Solute carrier family 41 member 2"/>
    <property type="match status" value="1"/>
</dbReference>
<dbReference type="Gene3D" id="1.10.357.20">
    <property type="entry name" value="SLC41 divalent cation transporters, integral membrane domain"/>
    <property type="match status" value="2"/>
</dbReference>
<dbReference type="Pfam" id="PF01769">
    <property type="entry name" value="MgtE"/>
    <property type="match status" value="2"/>
</dbReference>
<evidence type="ECO:0000256" key="8">
    <source>
        <dbReference type="ARBA" id="ARBA00023136"/>
    </source>
</evidence>
<evidence type="ECO:0000256" key="3">
    <source>
        <dbReference type="ARBA" id="ARBA00022448"/>
    </source>
</evidence>
<dbReference type="AlphaFoldDB" id="A0A131XLW5"/>
<keyword evidence="5" id="KW-0460">Magnesium</keyword>
<dbReference type="EMBL" id="GEFH01001431">
    <property type="protein sequence ID" value="JAP67150.1"/>
    <property type="molecule type" value="mRNA"/>
</dbReference>
<evidence type="ECO:0000256" key="4">
    <source>
        <dbReference type="ARBA" id="ARBA00022692"/>
    </source>
</evidence>
<feature type="transmembrane region" description="Helical" evidence="9">
    <location>
        <begin position="509"/>
        <end position="529"/>
    </location>
</feature>
<sequence>MNIRNGVKSEYKLESRRLSHDAEHDNAGFCNGHVRTERSADTAKHQQIFSNGSSCHSPESGSRRASVVCYRDGEECVFRKGSCYSENCAAITDENLNESSAVRLKQDDDCPSRRKRSFVAIAEEPLLSIFKQAAVPFFLGGLGTVFAGLILDTVQFWPPFEHVTELFIVVPPLLGLKGNLEMTLAARLSTQANLGNMDTPGKVWDIALGNMALVQCQACVLSLLSSVFAIVMGLASDDHFRIDQALFVASSSMATAAVASFLLGTVMVLVVAYSNRCHINPDNVATSVVDALGDMTTLAILAGFSTLLYGHISKPWIASVFGATLVLLCPAWVYLARGHPTSRKVLAVGWWPIIVAMIISSIGGYILDLAVTHFSGLAVFQPVINGVNGNLAAIHASRLSTLFAQRSELGYHPEDDKRHCVDPLTGLCGRNRQARVSQLLLLLSIPGHVLFVLLIFVISDAHVRLTVALMFSYLVASLVLLTVLLYLARCGAYWMWRRKIDPDNALIPLLTGFGDLCGTGFLLVAFLFLESIQDASVAGFVGASSLAANETATS</sequence>
<feature type="transmembrane region" description="Helical" evidence="9">
    <location>
        <begin position="212"/>
        <end position="234"/>
    </location>
</feature>
<feature type="transmembrane region" description="Helical" evidence="9">
    <location>
        <begin position="348"/>
        <end position="367"/>
    </location>
</feature>
<dbReference type="GO" id="GO:0008324">
    <property type="term" value="F:monoatomic cation transmembrane transporter activity"/>
    <property type="evidence" value="ECO:0007669"/>
    <property type="project" value="InterPro"/>
</dbReference>
<keyword evidence="3" id="KW-0813">Transport</keyword>